<keyword evidence="3" id="KW-0406">Ion transport</keyword>
<dbReference type="InterPro" id="IPR008218">
    <property type="entry name" value="ATPase_V1-cplx_f_g_su"/>
</dbReference>
<reference evidence="4 5" key="1">
    <citation type="submission" date="2016-11" db="EMBL/GenBank/DDBJ databases">
        <authorList>
            <person name="Jaros S."/>
            <person name="Januszkiewicz K."/>
            <person name="Wedrychowicz H."/>
        </authorList>
    </citation>
    <scope>NUCLEOTIDE SEQUENCE [LARGE SCALE GENOMIC DNA]</scope>
    <source>
        <strain evidence="4 5">DSM 6191</strain>
    </source>
</reference>
<dbReference type="RefSeq" id="WP_021802851.1">
    <property type="nucleotide sequence ID" value="NZ_FQXU01000004.1"/>
</dbReference>
<evidence type="ECO:0000313" key="5">
    <source>
        <dbReference type="Proteomes" id="UP000184241"/>
    </source>
</evidence>
<evidence type="ECO:0000313" key="4">
    <source>
        <dbReference type="EMBL" id="SHH90792.1"/>
    </source>
</evidence>
<dbReference type="GO" id="GO:0046961">
    <property type="term" value="F:proton-transporting ATPase activity, rotational mechanism"/>
    <property type="evidence" value="ECO:0007669"/>
    <property type="project" value="InterPro"/>
</dbReference>
<sequence>MRSFLISDNRDTLIGMKMAGIDGVIIRERQEVIEKIEELKKTDDIGIIIITEKISLMVNDYVYKLKLSKDKPLIIEIPDRHGSNKGQDSILRYIKESIGLKI</sequence>
<dbReference type="SUPFAM" id="SSF159468">
    <property type="entry name" value="AtpF-like"/>
    <property type="match status" value="1"/>
</dbReference>
<comment type="similarity">
    <text evidence="1">Belongs to the V-ATPase F subunit family.</text>
</comment>
<evidence type="ECO:0000256" key="1">
    <source>
        <dbReference type="ARBA" id="ARBA00010148"/>
    </source>
</evidence>
<dbReference type="Pfam" id="PF01990">
    <property type="entry name" value="ATP-synt_F"/>
    <property type="match status" value="1"/>
</dbReference>
<proteinExistence type="inferred from homology"/>
<accession>A0A1M5WTN4</accession>
<dbReference type="Gene3D" id="3.40.50.10580">
    <property type="entry name" value="ATPase, V1 complex, subunit F"/>
    <property type="match status" value="1"/>
</dbReference>
<gene>
    <name evidence="4" type="ORF">SAMN02745941_01249</name>
</gene>
<evidence type="ECO:0000256" key="2">
    <source>
        <dbReference type="ARBA" id="ARBA00022448"/>
    </source>
</evidence>
<protein>
    <submittedName>
        <fullName evidence="4">V/A-type H+-transporting ATPase subunit F</fullName>
    </submittedName>
</protein>
<dbReference type="Proteomes" id="UP000184241">
    <property type="component" value="Unassembled WGS sequence"/>
</dbReference>
<dbReference type="EMBL" id="FQXU01000004">
    <property type="protein sequence ID" value="SHH90792.1"/>
    <property type="molecule type" value="Genomic_DNA"/>
</dbReference>
<dbReference type="InterPro" id="IPR036906">
    <property type="entry name" value="ATPase_V1_fsu_sf"/>
</dbReference>
<keyword evidence="2" id="KW-0813">Transport</keyword>
<evidence type="ECO:0000256" key="3">
    <source>
        <dbReference type="ARBA" id="ARBA00023065"/>
    </source>
</evidence>
<organism evidence="4 5">
    <name type="scientific">Clostridium intestinale DSM 6191</name>
    <dbReference type="NCBI Taxonomy" id="1121320"/>
    <lineage>
        <taxon>Bacteria</taxon>
        <taxon>Bacillati</taxon>
        <taxon>Bacillota</taxon>
        <taxon>Clostridia</taxon>
        <taxon>Eubacteriales</taxon>
        <taxon>Clostridiaceae</taxon>
        <taxon>Clostridium</taxon>
    </lineage>
</organism>
<dbReference type="AlphaFoldDB" id="A0A1M5WTN4"/>
<name>A0A1M5WTN4_9CLOT</name>